<evidence type="ECO:0000256" key="1">
    <source>
        <dbReference type="SAM" id="MobiDB-lite"/>
    </source>
</evidence>
<dbReference type="Proteomes" id="UP000326289">
    <property type="component" value="Unassembled WGS sequence"/>
</dbReference>
<dbReference type="EMBL" id="ML732789">
    <property type="protein sequence ID" value="KAB8274269.1"/>
    <property type="molecule type" value="Genomic_DNA"/>
</dbReference>
<dbReference type="AlphaFoldDB" id="A0A5N6J7M6"/>
<proteinExistence type="predicted"/>
<name>A0A5N6J7M6_9EURO</name>
<feature type="region of interest" description="Disordered" evidence="1">
    <location>
        <begin position="1"/>
        <end position="29"/>
    </location>
</feature>
<protein>
    <submittedName>
        <fullName evidence="2">Uncharacterized protein</fullName>
    </submittedName>
</protein>
<feature type="compositionally biased region" description="Basic residues" evidence="1">
    <location>
        <begin position="1"/>
        <end position="18"/>
    </location>
</feature>
<sequence length="259" mass="29504">MGQRHNRRRTRPRSRNRSANHSPIELPSYNVNYTRSPAVPKTTPAACDPLDSISIPFAPTWHYGYTTWQKRDRTLRLEALRLEAEQCRLFGGEPGDDVGLCYRMLEYFGGLDYIDSVRDYYLGEGQLKIKSLTAISAHITIFGMLESNENSPHPEPISGQTILQEKKPLLIAGKHQHENSRDHQFRGKTKFTTCSNEDPSSCAQQDGYWIGPLRLGHEFLVQKMTTSVTSRTEGSSDWWVEFASDRVLMLEIPTKQEGS</sequence>
<evidence type="ECO:0000313" key="2">
    <source>
        <dbReference type="EMBL" id="KAB8274269.1"/>
    </source>
</evidence>
<accession>A0A5N6J7M6</accession>
<evidence type="ECO:0000313" key="3">
    <source>
        <dbReference type="Proteomes" id="UP000326289"/>
    </source>
</evidence>
<keyword evidence="3" id="KW-1185">Reference proteome</keyword>
<reference evidence="2 3" key="1">
    <citation type="submission" date="2019-04" db="EMBL/GenBank/DDBJ databases">
        <title>Fungal friends and foes A comparative genomics study of 23 Aspergillus species from section Flavi.</title>
        <authorList>
            <consortium name="DOE Joint Genome Institute"/>
            <person name="Kjaerbolling I."/>
            <person name="Vesth T.C."/>
            <person name="Frisvad J.C."/>
            <person name="Nybo J.L."/>
            <person name="Theobald S."/>
            <person name="Kildgaard S."/>
            <person name="Petersen T.I."/>
            <person name="Kuo A."/>
            <person name="Sato A."/>
            <person name="Lyhne E.K."/>
            <person name="Kogle M.E."/>
            <person name="Wiebenga A."/>
            <person name="Kun R.S."/>
            <person name="Lubbers R.J."/>
            <person name="Makela M.R."/>
            <person name="Barry K."/>
            <person name="Chovatia M."/>
            <person name="Clum A."/>
            <person name="Daum C."/>
            <person name="Haridas S."/>
            <person name="He G."/>
            <person name="LaButti K."/>
            <person name="Lipzen A."/>
            <person name="Mondo S."/>
            <person name="Pangilinan J."/>
            <person name="Riley R."/>
            <person name="Salamov A."/>
            <person name="Simmons B.A."/>
            <person name="Magnuson J.K."/>
            <person name="Henrissat B."/>
            <person name="Mortensen U.H."/>
            <person name="Larsen T.O."/>
            <person name="De vries R.P."/>
            <person name="Grigoriev I.V."/>
            <person name="Machida M."/>
            <person name="Baker S.E."/>
            <person name="Andersen M.R."/>
        </authorList>
    </citation>
    <scope>NUCLEOTIDE SEQUENCE [LARGE SCALE GENOMIC DNA]</scope>
    <source>
        <strain evidence="2 3">CBS 117635</strain>
    </source>
</reference>
<gene>
    <name evidence="2" type="ORF">BDV30DRAFT_209149</name>
</gene>
<organism evidence="2 3">
    <name type="scientific">Aspergillus minisclerotigenes</name>
    <dbReference type="NCBI Taxonomy" id="656917"/>
    <lineage>
        <taxon>Eukaryota</taxon>
        <taxon>Fungi</taxon>
        <taxon>Dikarya</taxon>
        <taxon>Ascomycota</taxon>
        <taxon>Pezizomycotina</taxon>
        <taxon>Eurotiomycetes</taxon>
        <taxon>Eurotiomycetidae</taxon>
        <taxon>Eurotiales</taxon>
        <taxon>Aspergillaceae</taxon>
        <taxon>Aspergillus</taxon>
        <taxon>Aspergillus subgen. Circumdati</taxon>
    </lineage>
</organism>